<evidence type="ECO:0000256" key="2">
    <source>
        <dbReference type="SAM" id="MobiDB-lite"/>
    </source>
</evidence>
<dbReference type="PANTHER" id="PTHR43539:SF91">
    <property type="entry name" value="FAD-DEPENDENT URATE HYDROXYLASE"/>
    <property type="match status" value="1"/>
</dbReference>
<dbReference type="PRINTS" id="PR00411">
    <property type="entry name" value="PNDRDTASEI"/>
</dbReference>
<keyword evidence="1" id="KW-0560">Oxidoreductase</keyword>
<dbReference type="PANTHER" id="PTHR43539">
    <property type="entry name" value="FLAVIN-BINDING MONOOXYGENASE-LIKE PROTEIN (AFU_ORTHOLOGUE AFUA_4G09220)"/>
    <property type="match status" value="1"/>
</dbReference>
<dbReference type="Proteomes" id="UP000541969">
    <property type="component" value="Unassembled WGS sequence"/>
</dbReference>
<dbReference type="Gene3D" id="3.50.50.60">
    <property type="entry name" value="FAD/NAD(P)-binding domain"/>
    <property type="match status" value="1"/>
</dbReference>
<dbReference type="GO" id="GO:0004497">
    <property type="term" value="F:monooxygenase activity"/>
    <property type="evidence" value="ECO:0007669"/>
    <property type="project" value="TreeGrafter"/>
</dbReference>
<proteinExistence type="predicted"/>
<dbReference type="InterPro" id="IPR036188">
    <property type="entry name" value="FAD/NAD-bd_sf"/>
</dbReference>
<comment type="caution">
    <text evidence="3">The sequence shown here is derived from an EMBL/GenBank/DDBJ whole genome shotgun (WGS) entry which is preliminary data.</text>
</comment>
<reference evidence="3 4" key="1">
    <citation type="submission" date="2020-07" db="EMBL/GenBank/DDBJ databases">
        <title>Sequencing the genomes of 1000 actinobacteria strains.</title>
        <authorList>
            <person name="Klenk H.-P."/>
        </authorList>
    </citation>
    <scope>NUCLEOTIDE SEQUENCE [LARGE SCALE GENOMIC DNA]</scope>
    <source>
        <strain evidence="3 4">DSM 104001</strain>
    </source>
</reference>
<gene>
    <name evidence="3" type="ORF">GGQ55_002124</name>
</gene>
<evidence type="ECO:0000313" key="4">
    <source>
        <dbReference type="Proteomes" id="UP000541969"/>
    </source>
</evidence>
<name>A0A853CFA4_9ACTN</name>
<organism evidence="3 4">
    <name type="scientific">Petropleomorpha daqingensis</name>
    <dbReference type="NCBI Taxonomy" id="2026353"/>
    <lineage>
        <taxon>Bacteria</taxon>
        <taxon>Bacillati</taxon>
        <taxon>Actinomycetota</taxon>
        <taxon>Actinomycetes</taxon>
        <taxon>Geodermatophilales</taxon>
        <taxon>Geodermatophilaceae</taxon>
        <taxon>Petropleomorpha</taxon>
    </lineage>
</organism>
<dbReference type="RefSeq" id="WP_179716542.1">
    <property type="nucleotide sequence ID" value="NZ_JACBZT010000001.1"/>
</dbReference>
<dbReference type="PRINTS" id="PR00368">
    <property type="entry name" value="FADPNR"/>
</dbReference>
<sequence>MTDVDIAVLGAGPYGLATTAHLRRAGADVRVIGDPMSFWRTMPEGMVLRSNWTATCIGEYEGPLSLDSYMAATGARFGRPIPLDRFIDYGGWVQQQVAPDVDVRQVELVQQGTGGFRLAFADGGRLHARRVVVAAGIAPFAHRPAWAAGLPAELVSHTSDHRDLSWFRGRRVLVVGGGQSALESAALLHENGAEVEVAARKDHLTWLHGGKYHRMLGRWAPLVYAPTDVGPMGLSRLVALPDLFRRLPRPVQEPLAHRAIRPAGAAWLQPRLVDVPIRLDSTVRELEPVGNRVRVRWSTGVGPTVDHVVLGTGYRVDVARYPFLAPPLVDALQRVGGYPVLGPGMETSVPGLHIVGAPAAWSFGPIMRFVSGGWYTGQAVARRLTQTDHRGSRRTTEDPVERQAA</sequence>
<dbReference type="GO" id="GO:0050660">
    <property type="term" value="F:flavin adenine dinucleotide binding"/>
    <property type="evidence" value="ECO:0007669"/>
    <property type="project" value="TreeGrafter"/>
</dbReference>
<protein>
    <submittedName>
        <fullName evidence="3">Cation diffusion facilitator CzcD-associated flavoprotein CzcO</fullName>
    </submittedName>
</protein>
<dbReference type="EMBL" id="JACBZT010000001">
    <property type="protein sequence ID" value="NYJ05846.1"/>
    <property type="molecule type" value="Genomic_DNA"/>
</dbReference>
<keyword evidence="4" id="KW-1185">Reference proteome</keyword>
<feature type="region of interest" description="Disordered" evidence="2">
    <location>
        <begin position="384"/>
        <end position="405"/>
    </location>
</feature>
<evidence type="ECO:0000256" key="1">
    <source>
        <dbReference type="ARBA" id="ARBA00023002"/>
    </source>
</evidence>
<accession>A0A853CFA4</accession>
<feature type="compositionally biased region" description="Basic and acidic residues" evidence="2">
    <location>
        <begin position="385"/>
        <end position="405"/>
    </location>
</feature>
<dbReference type="SUPFAM" id="SSF51905">
    <property type="entry name" value="FAD/NAD(P)-binding domain"/>
    <property type="match status" value="1"/>
</dbReference>
<dbReference type="InterPro" id="IPR050982">
    <property type="entry name" value="Auxin_biosynth/cation_transpt"/>
</dbReference>
<dbReference type="AlphaFoldDB" id="A0A853CFA4"/>
<evidence type="ECO:0000313" key="3">
    <source>
        <dbReference type="EMBL" id="NYJ05846.1"/>
    </source>
</evidence>
<dbReference type="Pfam" id="PF13738">
    <property type="entry name" value="Pyr_redox_3"/>
    <property type="match status" value="1"/>
</dbReference>